<comment type="similarity">
    <text evidence="1">Belongs to the transglycosylase family. Rpf subfamily.</text>
</comment>
<dbReference type="InterPro" id="IPR007137">
    <property type="entry name" value="DUF348"/>
</dbReference>
<dbReference type="Gene3D" id="2.20.230.10">
    <property type="entry name" value="Resuscitation-promoting factor rpfb"/>
    <property type="match status" value="1"/>
</dbReference>
<keyword evidence="2" id="KW-0732">Signal</keyword>
<dbReference type="Pfam" id="PF07501">
    <property type="entry name" value="G5"/>
    <property type="match status" value="1"/>
</dbReference>
<accession>A0ABP5C7P8</accession>
<evidence type="ECO:0000313" key="5">
    <source>
        <dbReference type="EMBL" id="GAA1958114.1"/>
    </source>
</evidence>
<dbReference type="Pfam" id="PF03990">
    <property type="entry name" value="DUF348"/>
    <property type="match status" value="3"/>
</dbReference>
<dbReference type="SUPFAM" id="SSF53955">
    <property type="entry name" value="Lysozyme-like"/>
    <property type="match status" value="1"/>
</dbReference>
<reference evidence="6" key="1">
    <citation type="journal article" date="2019" name="Int. J. Syst. Evol. Microbiol.">
        <title>The Global Catalogue of Microorganisms (GCM) 10K type strain sequencing project: providing services to taxonomists for standard genome sequencing and annotation.</title>
        <authorList>
            <consortium name="The Broad Institute Genomics Platform"/>
            <consortium name="The Broad Institute Genome Sequencing Center for Infectious Disease"/>
            <person name="Wu L."/>
            <person name="Ma J."/>
        </authorList>
    </citation>
    <scope>NUCLEOTIDE SEQUENCE [LARGE SCALE GENOMIC DNA]</scope>
    <source>
        <strain evidence="6">JCM 15309</strain>
    </source>
</reference>
<protein>
    <recommendedName>
        <fullName evidence="4">G5 domain-containing protein</fullName>
    </recommendedName>
</protein>
<dbReference type="InterPro" id="IPR010618">
    <property type="entry name" value="RPF"/>
</dbReference>
<keyword evidence="3" id="KW-0378">Hydrolase</keyword>
<organism evidence="5 6">
    <name type="scientific">Nocardioides panacihumi</name>
    <dbReference type="NCBI Taxonomy" id="400774"/>
    <lineage>
        <taxon>Bacteria</taxon>
        <taxon>Bacillati</taxon>
        <taxon>Actinomycetota</taxon>
        <taxon>Actinomycetes</taxon>
        <taxon>Propionibacteriales</taxon>
        <taxon>Nocardioidaceae</taxon>
        <taxon>Nocardioides</taxon>
    </lineage>
</organism>
<dbReference type="PROSITE" id="PS51109">
    <property type="entry name" value="G5"/>
    <property type="match status" value="1"/>
</dbReference>
<sequence>MSIAQSRMIKLALARGSRPLLIGLTTLVLLAVVGVTAGYTALAKDVNLTLDGKSREVSARGDTVADVLRDQHITVGDHDRVAPGLDEKVEDGSHISVRFGRPLSVDVDGQKQTFWVTSTAVSTALSEIGRSYNKAALSVSRSATIGRAGLALLVTTPKTLTLDLAGHKPVRRTLTARTVGQALQQVGATPDQDDRVRPALDSVLTSGETIRWTRMHVATKHVAAEAVPFGTVEKKDSSALEGVRDVTRPGKDGVRDVTYRLVFKNGKVVTRSVVSASMIRRPVSEIVSVGTKSAPVAAKAPAVSDGSVWDRLAGCESGGNWHTNTGNGYYGGLQFNIGTWQANGGSGRPDQASREQQIAVATRVRDASGGYGAWPACAASLGLPR</sequence>
<dbReference type="InterPro" id="IPR011098">
    <property type="entry name" value="G5_dom"/>
</dbReference>
<evidence type="ECO:0000256" key="2">
    <source>
        <dbReference type="ARBA" id="ARBA00022729"/>
    </source>
</evidence>
<gene>
    <name evidence="5" type="ORF">GCM10009798_17110</name>
</gene>
<dbReference type="EMBL" id="BAAAPB010000001">
    <property type="protein sequence ID" value="GAA1958114.1"/>
    <property type="molecule type" value="Genomic_DNA"/>
</dbReference>
<dbReference type="InterPro" id="IPR023346">
    <property type="entry name" value="Lysozyme-like_dom_sf"/>
</dbReference>
<evidence type="ECO:0000256" key="1">
    <source>
        <dbReference type="ARBA" id="ARBA00010830"/>
    </source>
</evidence>
<evidence type="ECO:0000256" key="3">
    <source>
        <dbReference type="ARBA" id="ARBA00022801"/>
    </source>
</evidence>
<name>A0ABP5C7P8_9ACTN</name>
<dbReference type="Proteomes" id="UP001500571">
    <property type="component" value="Unassembled WGS sequence"/>
</dbReference>
<dbReference type="Gene3D" id="1.10.530.10">
    <property type="match status" value="1"/>
</dbReference>
<keyword evidence="6" id="KW-1185">Reference proteome</keyword>
<dbReference type="CDD" id="cd13925">
    <property type="entry name" value="RPF"/>
    <property type="match status" value="1"/>
</dbReference>
<feature type="domain" description="G5" evidence="4">
    <location>
        <begin position="212"/>
        <end position="293"/>
    </location>
</feature>
<dbReference type="RefSeq" id="WP_344044337.1">
    <property type="nucleotide sequence ID" value="NZ_BAAAPB010000001.1"/>
</dbReference>
<evidence type="ECO:0000259" key="4">
    <source>
        <dbReference type="PROSITE" id="PS51109"/>
    </source>
</evidence>
<dbReference type="Pfam" id="PF06737">
    <property type="entry name" value="Transglycosylas"/>
    <property type="match status" value="1"/>
</dbReference>
<dbReference type="SMART" id="SM01208">
    <property type="entry name" value="G5"/>
    <property type="match status" value="1"/>
</dbReference>
<proteinExistence type="inferred from homology"/>
<evidence type="ECO:0000313" key="6">
    <source>
        <dbReference type="Proteomes" id="UP001500571"/>
    </source>
</evidence>
<comment type="caution">
    <text evidence="5">The sequence shown here is derived from an EMBL/GenBank/DDBJ whole genome shotgun (WGS) entry which is preliminary data.</text>
</comment>